<keyword evidence="3" id="KW-1003">Cell membrane</keyword>
<evidence type="ECO:0000256" key="5">
    <source>
        <dbReference type="ARBA" id="ARBA00022692"/>
    </source>
</evidence>
<dbReference type="EMBL" id="LLYA01000181">
    <property type="protein sequence ID" value="KRR20054.1"/>
    <property type="molecule type" value="Genomic_DNA"/>
</dbReference>
<sequence length="197" mass="22408">MSADTSSASVPGDPGGEFPRAFYGIIRAIDRFTDVTGKLIALTMLFLMVTISYEVVMRYGFNAPTVWVYESSFMANGSAFMLGAAYALLKGAHVRTDIYWENYSERKKGVVDLISYLLFFYPAMITFMLISIDDALHSYDTGERSQESVWRAIMWPFRATIPLAALLLMIQGVSEVLKCWYQVQFGREFVHREKIEI</sequence>
<feature type="transmembrane region" description="Helical" evidence="9">
    <location>
        <begin position="39"/>
        <end position="61"/>
    </location>
</feature>
<dbReference type="InterPro" id="IPR007387">
    <property type="entry name" value="TRAP_DctQ"/>
</dbReference>
<evidence type="ECO:0000259" key="10">
    <source>
        <dbReference type="Pfam" id="PF04290"/>
    </source>
</evidence>
<evidence type="ECO:0000256" key="6">
    <source>
        <dbReference type="ARBA" id="ARBA00022989"/>
    </source>
</evidence>
<keyword evidence="6 9" id="KW-1133">Transmembrane helix</keyword>
<comment type="caution">
    <text evidence="11">The sequence shown here is derived from an EMBL/GenBank/DDBJ whole genome shotgun (WGS) entry which is preliminary data.</text>
</comment>
<feature type="transmembrane region" description="Helical" evidence="9">
    <location>
        <begin position="152"/>
        <end position="170"/>
    </location>
</feature>
<keyword evidence="5 9" id="KW-0812">Transmembrane</keyword>
<protein>
    <recommendedName>
        <fullName evidence="9">TRAP transporter small permease protein</fullName>
    </recommendedName>
</protein>
<feature type="domain" description="Tripartite ATP-independent periplasmic transporters DctQ component" evidence="10">
    <location>
        <begin position="47"/>
        <end position="180"/>
    </location>
</feature>
<evidence type="ECO:0000256" key="7">
    <source>
        <dbReference type="ARBA" id="ARBA00023136"/>
    </source>
</evidence>
<comment type="function">
    <text evidence="9">Part of the tripartite ATP-independent periplasmic (TRAP) transport system.</text>
</comment>
<evidence type="ECO:0000256" key="4">
    <source>
        <dbReference type="ARBA" id="ARBA00022519"/>
    </source>
</evidence>
<evidence type="ECO:0000256" key="3">
    <source>
        <dbReference type="ARBA" id="ARBA00022475"/>
    </source>
</evidence>
<name>A0A0R3MSD7_9BRAD</name>
<dbReference type="AlphaFoldDB" id="A0A0R3MSD7"/>
<feature type="transmembrane region" description="Helical" evidence="9">
    <location>
        <begin position="110"/>
        <end position="132"/>
    </location>
</feature>
<dbReference type="GO" id="GO:0022857">
    <property type="term" value="F:transmembrane transporter activity"/>
    <property type="evidence" value="ECO:0007669"/>
    <property type="project" value="UniProtKB-UniRule"/>
</dbReference>
<evidence type="ECO:0000313" key="11">
    <source>
        <dbReference type="EMBL" id="KRR20054.1"/>
    </source>
</evidence>
<organism evidence="11 12">
    <name type="scientific">Bradyrhizobium retamae</name>
    <dbReference type="NCBI Taxonomy" id="1300035"/>
    <lineage>
        <taxon>Bacteria</taxon>
        <taxon>Pseudomonadati</taxon>
        <taxon>Pseudomonadota</taxon>
        <taxon>Alphaproteobacteria</taxon>
        <taxon>Hyphomicrobiales</taxon>
        <taxon>Nitrobacteraceae</taxon>
        <taxon>Bradyrhizobium</taxon>
    </lineage>
</organism>
<proteinExistence type="inferred from homology"/>
<keyword evidence="12" id="KW-1185">Reference proteome</keyword>
<dbReference type="Proteomes" id="UP000052023">
    <property type="component" value="Unassembled WGS sequence"/>
</dbReference>
<comment type="subunit">
    <text evidence="9">The complex comprises the extracytoplasmic solute receptor protein and the two transmembrane proteins.</text>
</comment>
<dbReference type="Pfam" id="PF04290">
    <property type="entry name" value="DctQ"/>
    <property type="match status" value="1"/>
</dbReference>
<comment type="similarity">
    <text evidence="8 9">Belongs to the TRAP transporter small permease family.</text>
</comment>
<comment type="subcellular location">
    <subcellularLocation>
        <location evidence="1 9">Cell inner membrane</location>
        <topology evidence="1 9">Multi-pass membrane protein</topology>
    </subcellularLocation>
</comment>
<dbReference type="GO" id="GO:0005886">
    <property type="term" value="C:plasma membrane"/>
    <property type="evidence" value="ECO:0007669"/>
    <property type="project" value="UniProtKB-SubCell"/>
</dbReference>
<dbReference type="OrthoDB" id="4250245at2"/>
<evidence type="ECO:0000256" key="1">
    <source>
        <dbReference type="ARBA" id="ARBA00004429"/>
    </source>
</evidence>
<evidence type="ECO:0000256" key="8">
    <source>
        <dbReference type="ARBA" id="ARBA00038436"/>
    </source>
</evidence>
<evidence type="ECO:0000256" key="9">
    <source>
        <dbReference type="RuleBase" id="RU369079"/>
    </source>
</evidence>
<dbReference type="PANTHER" id="PTHR35011:SF4">
    <property type="entry name" value="SLL1102 PROTEIN"/>
    <property type="match status" value="1"/>
</dbReference>
<dbReference type="RefSeq" id="WP_057846482.1">
    <property type="nucleotide sequence ID" value="NZ_LLYA01000181.1"/>
</dbReference>
<dbReference type="InterPro" id="IPR055348">
    <property type="entry name" value="DctQ"/>
</dbReference>
<keyword evidence="7 9" id="KW-0472">Membrane</keyword>
<evidence type="ECO:0000256" key="2">
    <source>
        <dbReference type="ARBA" id="ARBA00022448"/>
    </source>
</evidence>
<accession>A0A0R3MSD7</accession>
<keyword evidence="2 9" id="KW-0813">Transport</keyword>
<evidence type="ECO:0000313" key="12">
    <source>
        <dbReference type="Proteomes" id="UP000052023"/>
    </source>
</evidence>
<keyword evidence="4 9" id="KW-0997">Cell inner membrane</keyword>
<dbReference type="PANTHER" id="PTHR35011">
    <property type="entry name" value="2,3-DIKETO-L-GULONATE TRAP TRANSPORTER SMALL PERMEASE PROTEIN YIAM"/>
    <property type="match status" value="1"/>
</dbReference>
<gene>
    <name evidence="11" type="ORF">CQ13_09070</name>
</gene>
<reference evidence="11 12" key="1">
    <citation type="submission" date="2014-03" db="EMBL/GenBank/DDBJ databases">
        <title>Bradyrhizobium valentinum sp. nov., isolated from effective nodules of Lupinus mariae-josephae, a lupine endemic of basic-lime soils in Eastern Spain.</title>
        <authorList>
            <person name="Duran D."/>
            <person name="Rey L."/>
            <person name="Navarro A."/>
            <person name="Busquets A."/>
            <person name="Imperial J."/>
            <person name="Ruiz-Argueso T."/>
        </authorList>
    </citation>
    <scope>NUCLEOTIDE SEQUENCE [LARGE SCALE GENOMIC DNA]</scope>
    <source>
        <strain evidence="11 12">Ro19</strain>
    </source>
</reference>
<feature type="transmembrane region" description="Helical" evidence="9">
    <location>
        <begin position="67"/>
        <end position="89"/>
    </location>
</feature>